<dbReference type="SUPFAM" id="SSF53649">
    <property type="entry name" value="Alkaline phosphatase-like"/>
    <property type="match status" value="1"/>
</dbReference>
<dbReference type="EMBL" id="CM001439">
    <property type="protein sequence ID" value="EHR52278.1"/>
    <property type="molecule type" value="Genomic_DNA"/>
</dbReference>
<name>H5X4Z9_9PSEU</name>
<protein>
    <submittedName>
        <fullName evidence="1">Putative AP superfamily protein</fullName>
    </submittedName>
</protein>
<accession>H5X4Z9</accession>
<organism evidence="1 2">
    <name type="scientific">Saccharomonospora marina XMU15</name>
    <dbReference type="NCBI Taxonomy" id="882083"/>
    <lineage>
        <taxon>Bacteria</taxon>
        <taxon>Bacillati</taxon>
        <taxon>Actinomycetota</taxon>
        <taxon>Actinomycetes</taxon>
        <taxon>Pseudonocardiales</taxon>
        <taxon>Pseudonocardiaceae</taxon>
        <taxon>Saccharomonospora</taxon>
    </lineage>
</organism>
<evidence type="ECO:0000313" key="1">
    <source>
        <dbReference type="EMBL" id="EHR52278.1"/>
    </source>
</evidence>
<dbReference type="Gene3D" id="3.40.720.10">
    <property type="entry name" value="Alkaline Phosphatase, subunit A"/>
    <property type="match status" value="1"/>
</dbReference>
<dbReference type="AlphaFoldDB" id="H5X4Z9"/>
<evidence type="ECO:0000313" key="2">
    <source>
        <dbReference type="Proteomes" id="UP000004926"/>
    </source>
</evidence>
<dbReference type="RefSeq" id="WP_009155656.1">
    <property type="nucleotide sequence ID" value="NZ_CM001439.1"/>
</dbReference>
<sequence>MELPPIDRATPHLAEVVPSLLASLGVADFENTLQLPDADSACVLLIDGLGLELLTEHATDAPVLSGLRKRPLRAGYPATTVAGLAAIGTGAQSGQHGMVGYTFELPEVGVLNSLRWRLHPRGADLSDTLPAQRVQPLPTTFARASAAGLDVSVVSSGQFEGTPLTRAVLNGGDFVGVHALGDLASAVVTALGRPGAFCYGYHSEVDLLGHLHGPGSLPWRMQLRQVDRLVESIVEDLPSGALLAVVADHGMVRLDDTVVDADTEPALRAGVRALAGEVRARHVYTQDRAASDVLAAWRETLGSRAWVVRREQAVEEGWFGDTVADDVLPRIGDIVVAARGRSGVVRRGAEPTESALLGQHGSFTAAEQLVPLVLAHN</sequence>
<dbReference type="InterPro" id="IPR002591">
    <property type="entry name" value="Phosphodiest/P_Trfase"/>
</dbReference>
<dbReference type="eggNOG" id="COG1524">
    <property type="taxonomic scope" value="Bacteria"/>
</dbReference>
<dbReference type="Pfam" id="PF01663">
    <property type="entry name" value="Phosphodiest"/>
    <property type="match status" value="1"/>
</dbReference>
<gene>
    <name evidence="1" type="ORF">SacmaDRAFT_4083</name>
</gene>
<reference evidence="1 2" key="1">
    <citation type="journal article" date="2012" name="Stand. Genomic Sci.">
        <title>Genome sequence of the ocean sediment bacterium Saccharomonospora marina type strain (XMU15(T)).</title>
        <authorList>
            <person name="Klenk H.P."/>
            <person name="Lu M."/>
            <person name="Lucas S."/>
            <person name="Lapidus A."/>
            <person name="Copeland A."/>
            <person name="Pitluck S."/>
            <person name="Goodwin L.A."/>
            <person name="Han C."/>
            <person name="Tapia R."/>
            <person name="Brambilla E.M."/>
            <person name="Potter G."/>
            <person name="Land M."/>
            <person name="Ivanova N."/>
            <person name="Rohde M."/>
            <person name="Goker M."/>
            <person name="Detter J.C."/>
            <person name="Li W.J."/>
            <person name="Kyrpides N.C."/>
            <person name="Woyke T."/>
        </authorList>
    </citation>
    <scope>NUCLEOTIDE SEQUENCE [LARGE SCALE GENOMIC DNA]</scope>
    <source>
        <strain evidence="1 2">XMU15</strain>
    </source>
</reference>
<dbReference type="OrthoDB" id="9779267at2"/>
<proteinExistence type="predicted"/>
<dbReference type="STRING" id="882083.SacmaDRAFT_4083"/>
<dbReference type="InterPro" id="IPR017850">
    <property type="entry name" value="Alkaline_phosphatase_core_sf"/>
</dbReference>
<dbReference type="Proteomes" id="UP000004926">
    <property type="component" value="Chromosome"/>
</dbReference>
<keyword evidence="2" id="KW-1185">Reference proteome</keyword>
<dbReference type="HOGENOM" id="CLU_039939_0_0_11"/>